<proteinExistence type="predicted"/>
<protein>
    <submittedName>
        <fullName evidence="2">Uncharacterized protein</fullName>
    </submittedName>
</protein>
<dbReference type="Proteomes" id="UP001154078">
    <property type="component" value="Chromosome 2"/>
</dbReference>
<dbReference type="EMBL" id="OV121133">
    <property type="protein sequence ID" value="CAH0551067.1"/>
    <property type="molecule type" value="Genomic_DNA"/>
</dbReference>
<dbReference type="OrthoDB" id="7700504at2759"/>
<gene>
    <name evidence="2" type="ORF">MELIAE_LOCUS3749</name>
</gene>
<feature type="region of interest" description="Disordered" evidence="1">
    <location>
        <begin position="604"/>
        <end position="626"/>
    </location>
</feature>
<evidence type="ECO:0000256" key="1">
    <source>
        <dbReference type="SAM" id="MobiDB-lite"/>
    </source>
</evidence>
<organism evidence="2 3">
    <name type="scientific">Brassicogethes aeneus</name>
    <name type="common">Rape pollen beetle</name>
    <name type="synonym">Meligethes aeneus</name>
    <dbReference type="NCBI Taxonomy" id="1431903"/>
    <lineage>
        <taxon>Eukaryota</taxon>
        <taxon>Metazoa</taxon>
        <taxon>Ecdysozoa</taxon>
        <taxon>Arthropoda</taxon>
        <taxon>Hexapoda</taxon>
        <taxon>Insecta</taxon>
        <taxon>Pterygota</taxon>
        <taxon>Neoptera</taxon>
        <taxon>Endopterygota</taxon>
        <taxon>Coleoptera</taxon>
        <taxon>Polyphaga</taxon>
        <taxon>Cucujiformia</taxon>
        <taxon>Nitidulidae</taxon>
        <taxon>Meligethinae</taxon>
        <taxon>Brassicogethes</taxon>
    </lineage>
</organism>
<evidence type="ECO:0000313" key="2">
    <source>
        <dbReference type="EMBL" id="CAH0551067.1"/>
    </source>
</evidence>
<accession>A0A9P0AYC3</accession>
<dbReference type="AlphaFoldDB" id="A0A9P0AYC3"/>
<name>A0A9P0AYC3_BRAAE</name>
<keyword evidence="3" id="KW-1185">Reference proteome</keyword>
<dbReference type="PANTHER" id="PTHR46601">
    <property type="entry name" value="ULP_PROTEASE DOMAIN-CONTAINING PROTEIN"/>
    <property type="match status" value="1"/>
</dbReference>
<dbReference type="PANTHER" id="PTHR46601:SF1">
    <property type="entry name" value="ADF-H DOMAIN-CONTAINING PROTEIN"/>
    <property type="match status" value="1"/>
</dbReference>
<evidence type="ECO:0000313" key="3">
    <source>
        <dbReference type="Proteomes" id="UP001154078"/>
    </source>
</evidence>
<sequence>MNFIRSSKDEYSNIQVGLTKFFTLRPKQCTHMVCVCTYHQNVKLMLNGGDIANLTAGTAMPLTSYKDCLRKMMCLNPTPTCHLMTTKTPSNECCKSCPGLSAIRENLNNQVTDVQFEKWVGTDRFTISTQLLSSDDFVDSLCDALDTLKPHAYIAEEQALYFKTLKETIVEGEILVQCNFAENYSFVVQDAVQSFHWNNEQATLLTSVFYYRDGNEIKHGIIVMISDDLKHDTATVYAFQKILYEHLLGKAINVSKIIYGTDGASQHFKNRFNFVNLFYYNEDFNADAEIHFHATSHGKGPCDGLGGNLKRLATRASLQLPASNAIVTPMRLYEWAKSSLKQTAIYYCSKDNIQRHRIFLHPRFDSAITIPGTKKLHAFIPTTEGLLVKRTSSSVDYKIRTEEVRSTVSSEILSFSTAMSLRADGNVSGAKLIQELDKSPGRAKKIWDRYSKKQEPFKVSPQDALVRYLNYDLTRSSYIQLRKDHINYIRYPGWDTLTIEKKLCYPDGITINEEEATVKLQSMARHTTARLAASLPASFPSIATVLFKWGFDSSSMHNLYRHLATSTGNLKHISQILATNIVPIQIKSDDQEIIQTTAKRKMETNVSDPSVKPATKKVRQGPNPVGKRGPAFAALASSLPKVLVTVGETLGEKLPMSVFEEIKGCVLNQILELTEEGVIPKFKDTVHNMGSIYLNTEVWRKDTKRYPEVAERIHIQKKKIQEKIHKELGIIVDVPKQTAGTTNYGNTARRFFANPKKTAAITGIDEELIHRFHIILVLINSSNCEFDVDAFARYTEETAKLYVKKYNWYKMPASVHKVLIHGSLIWASSTVPLDLLSEDAQGYSILQAVFRKKNGGQGQPQ</sequence>
<reference evidence="2" key="1">
    <citation type="submission" date="2021-12" db="EMBL/GenBank/DDBJ databases">
        <authorList>
            <person name="King R."/>
        </authorList>
    </citation>
    <scope>NUCLEOTIDE SEQUENCE</scope>
</reference>